<protein>
    <submittedName>
        <fullName evidence="3">Zonular occludens toxin domain-containing protein</fullName>
    </submittedName>
</protein>
<dbReference type="Proteomes" id="UP001597463">
    <property type="component" value="Unassembled WGS sequence"/>
</dbReference>
<proteinExistence type="predicted"/>
<evidence type="ECO:0000313" key="3">
    <source>
        <dbReference type="EMBL" id="MFD2755174.1"/>
    </source>
</evidence>
<comment type="caution">
    <text evidence="3">The sequence shown here is derived from an EMBL/GenBank/DDBJ whole genome shotgun (WGS) entry which is preliminary data.</text>
</comment>
<dbReference type="InterPro" id="IPR008900">
    <property type="entry name" value="Zot_N"/>
</dbReference>
<name>A0ABW5UNL3_9BURK</name>
<feature type="compositionally biased region" description="Pro residues" evidence="1">
    <location>
        <begin position="339"/>
        <end position="349"/>
    </location>
</feature>
<accession>A0ABW5UNL3</accession>
<evidence type="ECO:0000256" key="1">
    <source>
        <dbReference type="SAM" id="MobiDB-lite"/>
    </source>
</evidence>
<dbReference type="EMBL" id="JBHUMV010000006">
    <property type="protein sequence ID" value="MFD2755174.1"/>
    <property type="molecule type" value="Genomic_DNA"/>
</dbReference>
<evidence type="ECO:0000259" key="2">
    <source>
        <dbReference type="Pfam" id="PF05707"/>
    </source>
</evidence>
<reference evidence="4" key="1">
    <citation type="journal article" date="2019" name="Int. J. Syst. Evol. Microbiol.">
        <title>The Global Catalogue of Microorganisms (GCM) 10K type strain sequencing project: providing services to taxonomists for standard genome sequencing and annotation.</title>
        <authorList>
            <consortium name="The Broad Institute Genomics Platform"/>
            <consortium name="The Broad Institute Genome Sequencing Center for Infectious Disease"/>
            <person name="Wu L."/>
            <person name="Ma J."/>
        </authorList>
    </citation>
    <scope>NUCLEOTIDE SEQUENCE [LARGE SCALE GENOMIC DNA]</scope>
    <source>
        <strain evidence="4">TISTR 1906</strain>
    </source>
</reference>
<dbReference type="RefSeq" id="WP_066478203.1">
    <property type="nucleotide sequence ID" value="NZ_BCNT01000008.1"/>
</dbReference>
<feature type="domain" description="Zona occludens toxin N-terminal" evidence="2">
    <location>
        <begin position="1"/>
        <end position="185"/>
    </location>
</feature>
<sequence>MITVITGTPGAGKTLYTIEKLLLPQVGKTIKGRDEEGNEIEHPRTIYTNINGLQIDHELIDGGDVEGLRDWHKWAKPGALIVFDEVQKVWPPRPNGAKIPEDVQALDTHRHMGVDFILITQNVLNVDRHIHALGGRHLHVRRVANMPLATVYEWDHVSRGLLYSKAMTKSPWKYSRKVFKLYKSSELHTKQPRKIPGLVWFILAGFASVAYLAPTTLERIGGRISGKQPEAVAQAEKGAAAGSAAAPAALSVQPAVAPAAAPVSVAVDERVAFIPAISDRPWTAPAYDQLRVVVRMPTIDGAICNAKQGCICLNEGERLDVSSEACSEWLKGAKFNPYKLPPKTPPAPVPEARGKAQDDEPAQASLPLPEPKKTASNEVTLHDVTRAARTGRLNELGQL</sequence>
<gene>
    <name evidence="3" type="ORF">ACFSW6_13840</name>
</gene>
<feature type="compositionally biased region" description="Basic and acidic residues" evidence="1">
    <location>
        <begin position="370"/>
        <end position="386"/>
    </location>
</feature>
<dbReference type="Pfam" id="PF05707">
    <property type="entry name" value="Zot"/>
    <property type="match status" value="1"/>
</dbReference>
<dbReference type="InterPro" id="IPR027417">
    <property type="entry name" value="P-loop_NTPase"/>
</dbReference>
<feature type="region of interest" description="Disordered" evidence="1">
    <location>
        <begin position="337"/>
        <end position="399"/>
    </location>
</feature>
<dbReference type="Gene3D" id="3.40.50.300">
    <property type="entry name" value="P-loop containing nucleotide triphosphate hydrolases"/>
    <property type="match status" value="1"/>
</dbReference>
<organism evidence="3 4">
    <name type="scientific">Comamonas terrae</name>
    <dbReference type="NCBI Taxonomy" id="673548"/>
    <lineage>
        <taxon>Bacteria</taxon>
        <taxon>Pseudomonadati</taxon>
        <taxon>Pseudomonadota</taxon>
        <taxon>Betaproteobacteria</taxon>
        <taxon>Burkholderiales</taxon>
        <taxon>Comamonadaceae</taxon>
        <taxon>Comamonas</taxon>
    </lineage>
</organism>
<evidence type="ECO:0000313" key="4">
    <source>
        <dbReference type="Proteomes" id="UP001597463"/>
    </source>
</evidence>
<keyword evidence="4" id="KW-1185">Reference proteome</keyword>